<reference evidence="4" key="1">
    <citation type="submission" date="2017-02" db="UniProtKB">
        <authorList>
            <consortium name="WormBaseParasite"/>
        </authorList>
    </citation>
    <scope>IDENTIFICATION</scope>
</reference>
<evidence type="ECO:0000313" key="4">
    <source>
        <dbReference type="WBParaSite" id="BTMF_0000879201-mRNA-1"/>
    </source>
</evidence>
<proteinExistence type="predicted"/>
<feature type="domain" description="ATP-dependent clpX-like chaperone zinc ribbon" evidence="1">
    <location>
        <begin position="87"/>
        <end position="121"/>
    </location>
</feature>
<dbReference type="InterPro" id="IPR059067">
    <property type="entry name" value="Znf_ribbon_CLPX-like"/>
</dbReference>
<evidence type="ECO:0000313" key="3">
    <source>
        <dbReference type="Proteomes" id="UP000280834"/>
    </source>
</evidence>
<dbReference type="AlphaFoldDB" id="A0A0R3QM57"/>
<sequence length="163" mass="18167">MVCPSSAVVIARRQCQSFLIVRTVRHITKSGGSSNDSGSGTDDWENNNTSSEHILFRQRIPLHASVPLTGKHVTTSWNIWRTSSCNSRCDECGKPLKNIPSSTPSSRYLICENCRRLFSCGPPDEDDEKGSILKASEADKKPPYPKEVAFLMLVIDFPDFQYA</sequence>
<dbReference type="WBParaSite" id="BTMF_0000879201-mRNA-1">
    <property type="protein sequence ID" value="BTMF_0000879201-mRNA-1"/>
    <property type="gene ID" value="BTMF_0000879201"/>
</dbReference>
<organism evidence="4">
    <name type="scientific">Brugia timori</name>
    <dbReference type="NCBI Taxonomy" id="42155"/>
    <lineage>
        <taxon>Eukaryota</taxon>
        <taxon>Metazoa</taxon>
        <taxon>Ecdysozoa</taxon>
        <taxon>Nematoda</taxon>
        <taxon>Chromadorea</taxon>
        <taxon>Rhabditida</taxon>
        <taxon>Spirurina</taxon>
        <taxon>Spiruromorpha</taxon>
        <taxon>Filarioidea</taxon>
        <taxon>Onchocercidae</taxon>
        <taxon>Brugia</taxon>
    </lineage>
</organism>
<gene>
    <name evidence="2" type="ORF">BTMF_LOCUS6843</name>
</gene>
<evidence type="ECO:0000259" key="1">
    <source>
        <dbReference type="Pfam" id="PF26040"/>
    </source>
</evidence>
<dbReference type="Proteomes" id="UP000280834">
    <property type="component" value="Unassembled WGS sequence"/>
</dbReference>
<dbReference type="EMBL" id="UZAG01015722">
    <property type="protein sequence ID" value="VDO22818.1"/>
    <property type="molecule type" value="Genomic_DNA"/>
</dbReference>
<name>A0A0R3QM57_9BILA</name>
<protein>
    <submittedName>
        <fullName evidence="4">Zinc finger, RING/FYVE/PHD-type</fullName>
    </submittedName>
</protein>
<accession>A0A0R3QM57</accession>
<keyword evidence="3" id="KW-1185">Reference proteome</keyword>
<dbReference type="Pfam" id="PF26040">
    <property type="entry name" value="Zn_ribbon_CLPX_N"/>
    <property type="match status" value="1"/>
</dbReference>
<evidence type="ECO:0000313" key="2">
    <source>
        <dbReference type="EMBL" id="VDO22818.1"/>
    </source>
</evidence>
<reference evidence="2 3" key="2">
    <citation type="submission" date="2018-11" db="EMBL/GenBank/DDBJ databases">
        <authorList>
            <consortium name="Pathogen Informatics"/>
        </authorList>
    </citation>
    <scope>NUCLEOTIDE SEQUENCE [LARGE SCALE GENOMIC DNA]</scope>
</reference>
<dbReference type="STRING" id="42155.A0A0R3QM57"/>